<dbReference type="Proteomes" id="UP000188268">
    <property type="component" value="Unassembled WGS sequence"/>
</dbReference>
<organism evidence="1 2">
    <name type="scientific">Corchorus capsularis</name>
    <name type="common">Jute</name>
    <dbReference type="NCBI Taxonomy" id="210143"/>
    <lineage>
        <taxon>Eukaryota</taxon>
        <taxon>Viridiplantae</taxon>
        <taxon>Streptophyta</taxon>
        <taxon>Embryophyta</taxon>
        <taxon>Tracheophyta</taxon>
        <taxon>Spermatophyta</taxon>
        <taxon>Magnoliopsida</taxon>
        <taxon>eudicotyledons</taxon>
        <taxon>Gunneridae</taxon>
        <taxon>Pentapetalae</taxon>
        <taxon>rosids</taxon>
        <taxon>malvids</taxon>
        <taxon>Malvales</taxon>
        <taxon>Malvaceae</taxon>
        <taxon>Grewioideae</taxon>
        <taxon>Apeibeae</taxon>
        <taxon>Corchorus</taxon>
    </lineage>
</organism>
<gene>
    <name evidence="1" type="ORF">CCACVL1_02214</name>
</gene>
<dbReference type="Gramene" id="OMP04008">
    <property type="protein sequence ID" value="OMP04008"/>
    <property type="gene ID" value="CCACVL1_02214"/>
</dbReference>
<reference evidence="1 2" key="1">
    <citation type="submission" date="2013-09" db="EMBL/GenBank/DDBJ databases">
        <title>Corchorus capsularis genome sequencing.</title>
        <authorList>
            <person name="Alam M."/>
            <person name="Haque M.S."/>
            <person name="Islam M.S."/>
            <person name="Emdad E.M."/>
            <person name="Islam M.M."/>
            <person name="Ahmed B."/>
            <person name="Halim A."/>
            <person name="Hossen Q.M.M."/>
            <person name="Hossain M.Z."/>
            <person name="Ahmed R."/>
            <person name="Khan M.M."/>
            <person name="Islam R."/>
            <person name="Rashid M.M."/>
            <person name="Khan S.A."/>
            <person name="Rahman M.S."/>
            <person name="Alam M."/>
        </authorList>
    </citation>
    <scope>NUCLEOTIDE SEQUENCE [LARGE SCALE GENOMIC DNA]</scope>
    <source>
        <strain evidence="2">cv. CVL-1</strain>
        <tissue evidence="1">Whole seedling</tissue>
    </source>
</reference>
<protein>
    <submittedName>
        <fullName evidence="1">Uncharacterized protein</fullName>
    </submittedName>
</protein>
<name>A0A1R3KAG0_COCAP</name>
<dbReference type="AlphaFoldDB" id="A0A1R3KAG0"/>
<keyword evidence="2" id="KW-1185">Reference proteome</keyword>
<dbReference type="EMBL" id="AWWV01005848">
    <property type="protein sequence ID" value="OMP04008.1"/>
    <property type="molecule type" value="Genomic_DNA"/>
</dbReference>
<sequence length="22" mass="2676">MAAMWLRPRSKLRDFLMAKEPK</sequence>
<comment type="caution">
    <text evidence="1">The sequence shown here is derived from an EMBL/GenBank/DDBJ whole genome shotgun (WGS) entry which is preliminary data.</text>
</comment>
<proteinExistence type="predicted"/>
<accession>A0A1R3KAG0</accession>
<evidence type="ECO:0000313" key="2">
    <source>
        <dbReference type="Proteomes" id="UP000188268"/>
    </source>
</evidence>
<evidence type="ECO:0000313" key="1">
    <source>
        <dbReference type="EMBL" id="OMP04008.1"/>
    </source>
</evidence>